<proteinExistence type="predicted"/>
<dbReference type="VEuPathDB" id="VectorBase:SSCA002917"/>
<sequence>MSGYKLSSDYEHGFNRTRNKSYLNEQHYLDDADDAIDANLRRFNGDNLEELEQQRKFLLKELANSSK</sequence>
<reference evidence="1 2" key="1">
    <citation type="journal article" date="2015" name="Parasit. Vectors">
        <title>Draft genome of the scabies mite.</title>
        <authorList>
            <person name="Rider S.D.Jr."/>
            <person name="Morgan M.S."/>
            <person name="Arlian L.G."/>
        </authorList>
    </citation>
    <scope>NUCLEOTIDE SEQUENCE [LARGE SCALE GENOMIC DNA]</scope>
    <source>
        <strain evidence="1">Arlian Lab</strain>
    </source>
</reference>
<dbReference type="Proteomes" id="UP000616769">
    <property type="component" value="Unassembled WGS sequence"/>
</dbReference>
<protein>
    <submittedName>
        <fullName evidence="1">Uncharacterized protein</fullName>
    </submittedName>
</protein>
<comment type="caution">
    <text evidence="1">The sequence shown here is derived from an EMBL/GenBank/DDBJ whole genome shotgun (WGS) entry which is preliminary data.</text>
</comment>
<evidence type="ECO:0000313" key="2">
    <source>
        <dbReference type="Proteomes" id="UP000616769"/>
    </source>
</evidence>
<gene>
    <name evidence="1" type="ORF">QR98_0013420</name>
</gene>
<dbReference type="EMBL" id="JXLN01003300">
    <property type="protein sequence ID" value="KPM02916.1"/>
    <property type="molecule type" value="Genomic_DNA"/>
</dbReference>
<organism evidence="1 2">
    <name type="scientific">Sarcoptes scabiei</name>
    <name type="common">Itch mite</name>
    <name type="synonym">Acarus scabiei</name>
    <dbReference type="NCBI Taxonomy" id="52283"/>
    <lineage>
        <taxon>Eukaryota</taxon>
        <taxon>Metazoa</taxon>
        <taxon>Ecdysozoa</taxon>
        <taxon>Arthropoda</taxon>
        <taxon>Chelicerata</taxon>
        <taxon>Arachnida</taxon>
        <taxon>Acari</taxon>
        <taxon>Acariformes</taxon>
        <taxon>Sarcoptiformes</taxon>
        <taxon>Astigmata</taxon>
        <taxon>Psoroptidia</taxon>
        <taxon>Sarcoptoidea</taxon>
        <taxon>Sarcoptidae</taxon>
        <taxon>Sarcoptinae</taxon>
        <taxon>Sarcoptes</taxon>
    </lineage>
</organism>
<name>A0A131ZVU8_SARSC</name>
<dbReference type="OrthoDB" id="187617at2759"/>
<evidence type="ECO:0000313" key="1">
    <source>
        <dbReference type="EMBL" id="KPM02916.1"/>
    </source>
</evidence>
<accession>A0A131ZVU8</accession>
<dbReference type="AlphaFoldDB" id="A0A131ZVU8"/>